<dbReference type="AlphaFoldDB" id="A0A7X3G689"/>
<dbReference type="RefSeq" id="WP_160410740.1">
    <property type="nucleotide sequence ID" value="NZ_WSES01000012.1"/>
</dbReference>
<evidence type="ECO:0000313" key="3">
    <source>
        <dbReference type="Proteomes" id="UP000443353"/>
    </source>
</evidence>
<keyword evidence="3" id="KW-1185">Reference proteome</keyword>
<organism evidence="2 3">
    <name type="scientific">Massilia cellulosiltytica</name>
    <dbReference type="NCBI Taxonomy" id="2683234"/>
    <lineage>
        <taxon>Bacteria</taxon>
        <taxon>Pseudomonadati</taxon>
        <taxon>Pseudomonadota</taxon>
        <taxon>Betaproteobacteria</taxon>
        <taxon>Burkholderiales</taxon>
        <taxon>Oxalobacteraceae</taxon>
        <taxon>Telluria group</taxon>
        <taxon>Massilia</taxon>
    </lineage>
</organism>
<feature type="coiled-coil region" evidence="1">
    <location>
        <begin position="115"/>
        <end position="159"/>
    </location>
</feature>
<evidence type="ECO:0000313" key="2">
    <source>
        <dbReference type="EMBL" id="MVW64225.1"/>
    </source>
</evidence>
<accession>A0A7X3G689</accession>
<proteinExistence type="predicted"/>
<sequence>MSVKMVVGLSLVLCSLVGCSEKAPETLDSRARKLVTRRFPGALVENVTTSKDGTVVCGETENKSSPRRLFFVDVEKSRLRVSDDLDVTIDTFLKACDITPNTVSEAAFRQKWKELDDEGKNIAAIEAERDAATREHERFRKWTKENEAALRALEKATQNR</sequence>
<dbReference type="Proteomes" id="UP000443353">
    <property type="component" value="Unassembled WGS sequence"/>
</dbReference>
<name>A0A7X3G689_9BURK</name>
<comment type="caution">
    <text evidence="2">The sequence shown here is derived from an EMBL/GenBank/DDBJ whole genome shotgun (WGS) entry which is preliminary data.</text>
</comment>
<evidence type="ECO:0000256" key="1">
    <source>
        <dbReference type="SAM" id="Coils"/>
    </source>
</evidence>
<keyword evidence="1" id="KW-0175">Coiled coil</keyword>
<protein>
    <submittedName>
        <fullName evidence="2">Uncharacterized protein</fullName>
    </submittedName>
</protein>
<dbReference type="EMBL" id="WSES01000012">
    <property type="protein sequence ID" value="MVW64225.1"/>
    <property type="molecule type" value="Genomic_DNA"/>
</dbReference>
<dbReference type="PROSITE" id="PS51257">
    <property type="entry name" value="PROKAR_LIPOPROTEIN"/>
    <property type="match status" value="1"/>
</dbReference>
<reference evidence="2 3" key="1">
    <citation type="submission" date="2019-12" db="EMBL/GenBank/DDBJ databases">
        <authorList>
            <person name="Li C."/>
            <person name="Zhao J."/>
        </authorList>
    </citation>
    <scope>NUCLEOTIDE SEQUENCE [LARGE SCALE GENOMIC DNA]</scope>
    <source>
        <strain evidence="2 3">NEAU-DD11</strain>
    </source>
</reference>
<gene>
    <name evidence="2" type="ORF">GPY61_30290</name>
</gene>